<evidence type="ECO:0000256" key="4">
    <source>
        <dbReference type="ARBA" id="ARBA00009879"/>
    </source>
</evidence>
<dbReference type="PANTHER" id="PTHR20858:SF17">
    <property type="entry name" value="HYDROXYMETHYLPYRIMIDINE_PHOSPHOMETHYLPYRIMIDINE KINASE THI20-RELATED"/>
    <property type="match status" value="1"/>
</dbReference>
<feature type="domain" description="Pyridoxamine kinase/Phosphomethylpyrimidine kinase" evidence="12">
    <location>
        <begin position="14"/>
        <end position="258"/>
    </location>
</feature>
<comment type="pathway">
    <text evidence="3">Cofactor biosynthesis; thiamine diphosphate biosynthesis; 4-amino-2-methyl-5-diphosphomethylpyrimidine from 5-amino-1-(5-phospho-D-ribosyl)imidazole: step 3/3.</text>
</comment>
<sequence length="271" mass="28566">MTQLARALTIAGSDSGGGAGIQADLKTFQELQVYGMTAITAVTAQNTLGVFDVQTLPLASIAKQIDAVVTDIGVHATKTGMLANAEITALVARKVKEHQLFPLVIDPVMVSTSGHLLLDQSAKKQYIEELIPLATVITPNIAEAEALTETSLDHLDARKKAAQSLHALGARSVVIKGGHLEGEEAIDLFYDGKEFCFLRAPRVNTPHTHGTGCTFSAAIAAYLARGVTLAKAVSQAKRFIAAAIAHSLPLGRGHGPTNHWAHRQGGEPDAD</sequence>
<name>A0ABW2RP82_9BACL</name>
<comment type="catalytic activity">
    <reaction evidence="2">
        <text>4-amino-2-methyl-5-(phosphooxymethyl)pyrimidine + ATP = 4-amino-2-methyl-5-(diphosphooxymethyl)pyrimidine + ADP</text>
        <dbReference type="Rhea" id="RHEA:19893"/>
        <dbReference type="ChEBI" id="CHEBI:30616"/>
        <dbReference type="ChEBI" id="CHEBI:57841"/>
        <dbReference type="ChEBI" id="CHEBI:58354"/>
        <dbReference type="ChEBI" id="CHEBI:456216"/>
        <dbReference type="EC" id="2.7.4.7"/>
    </reaction>
</comment>
<comment type="similarity">
    <text evidence="4">Belongs to the ThiD family.</text>
</comment>
<dbReference type="GO" id="GO:0008972">
    <property type="term" value="F:phosphomethylpyrimidine kinase activity"/>
    <property type="evidence" value="ECO:0007669"/>
    <property type="project" value="UniProtKB-EC"/>
</dbReference>
<protein>
    <recommendedName>
        <fullName evidence="7">Hydroxymethylpyrimidine/phosphomethylpyrimidine kinase</fullName>
        <ecNumber evidence="5">2.7.1.49</ecNumber>
        <ecNumber evidence="6">2.7.4.7</ecNumber>
    </recommendedName>
    <alternativeName>
        <fullName evidence="10">Hydroxymethylpyrimidine kinase</fullName>
    </alternativeName>
    <alternativeName>
        <fullName evidence="11">Hydroxymethylpyrimidine phosphate kinase</fullName>
    </alternativeName>
</protein>
<evidence type="ECO:0000256" key="5">
    <source>
        <dbReference type="ARBA" id="ARBA00012135"/>
    </source>
</evidence>
<dbReference type="Gene3D" id="3.40.1190.20">
    <property type="match status" value="1"/>
</dbReference>
<comment type="catalytic activity">
    <reaction evidence="1">
        <text>4-amino-5-hydroxymethyl-2-methylpyrimidine + ATP = 4-amino-2-methyl-5-(phosphooxymethyl)pyrimidine + ADP + H(+)</text>
        <dbReference type="Rhea" id="RHEA:23096"/>
        <dbReference type="ChEBI" id="CHEBI:15378"/>
        <dbReference type="ChEBI" id="CHEBI:16892"/>
        <dbReference type="ChEBI" id="CHEBI:30616"/>
        <dbReference type="ChEBI" id="CHEBI:58354"/>
        <dbReference type="ChEBI" id="CHEBI:456216"/>
        <dbReference type="EC" id="2.7.1.49"/>
    </reaction>
</comment>
<evidence type="ECO:0000256" key="8">
    <source>
        <dbReference type="ARBA" id="ARBA00022977"/>
    </source>
</evidence>
<evidence type="ECO:0000256" key="2">
    <source>
        <dbReference type="ARBA" id="ARBA00000565"/>
    </source>
</evidence>
<dbReference type="InterPro" id="IPR004399">
    <property type="entry name" value="HMP/HMP-P_kinase_dom"/>
</dbReference>
<evidence type="ECO:0000256" key="1">
    <source>
        <dbReference type="ARBA" id="ARBA00000151"/>
    </source>
</evidence>
<keyword evidence="8" id="KW-0784">Thiamine biosynthesis</keyword>
<comment type="caution">
    <text evidence="13">The sequence shown here is derived from an EMBL/GenBank/DDBJ whole genome shotgun (WGS) entry which is preliminary data.</text>
</comment>
<proteinExistence type="inferred from homology"/>
<dbReference type="EC" id="2.7.1.49" evidence="5"/>
<dbReference type="GO" id="GO:0008902">
    <property type="term" value="F:hydroxymethylpyrimidine kinase activity"/>
    <property type="evidence" value="ECO:0007669"/>
    <property type="project" value="UniProtKB-EC"/>
</dbReference>
<dbReference type="RefSeq" id="WP_379867047.1">
    <property type="nucleotide sequence ID" value="NZ_JBHTBW010000062.1"/>
</dbReference>
<accession>A0ABW2RP82</accession>
<evidence type="ECO:0000313" key="13">
    <source>
        <dbReference type="EMBL" id="MFC7442885.1"/>
    </source>
</evidence>
<dbReference type="PANTHER" id="PTHR20858">
    <property type="entry name" value="PHOSPHOMETHYLPYRIMIDINE KINASE"/>
    <property type="match status" value="1"/>
</dbReference>
<keyword evidence="14" id="KW-1185">Reference proteome</keyword>
<dbReference type="InterPro" id="IPR029056">
    <property type="entry name" value="Ribokinase-like"/>
</dbReference>
<evidence type="ECO:0000256" key="7">
    <source>
        <dbReference type="ARBA" id="ARBA00019161"/>
    </source>
</evidence>
<dbReference type="Pfam" id="PF08543">
    <property type="entry name" value="Phos_pyr_kin"/>
    <property type="match status" value="1"/>
</dbReference>
<organism evidence="13 14">
    <name type="scientific">Laceyella putida</name>
    <dbReference type="NCBI Taxonomy" id="110101"/>
    <lineage>
        <taxon>Bacteria</taxon>
        <taxon>Bacillati</taxon>
        <taxon>Bacillota</taxon>
        <taxon>Bacilli</taxon>
        <taxon>Bacillales</taxon>
        <taxon>Thermoactinomycetaceae</taxon>
        <taxon>Laceyella</taxon>
    </lineage>
</organism>
<keyword evidence="13" id="KW-0418">Kinase</keyword>
<keyword evidence="13" id="KW-0808">Transferase</keyword>
<dbReference type="EMBL" id="JBHTBW010000062">
    <property type="protein sequence ID" value="MFC7442885.1"/>
    <property type="molecule type" value="Genomic_DNA"/>
</dbReference>
<reference evidence="14" key="1">
    <citation type="journal article" date="2019" name="Int. J. Syst. Evol. Microbiol.">
        <title>The Global Catalogue of Microorganisms (GCM) 10K type strain sequencing project: providing services to taxonomists for standard genome sequencing and annotation.</title>
        <authorList>
            <consortium name="The Broad Institute Genomics Platform"/>
            <consortium name="The Broad Institute Genome Sequencing Center for Infectious Disease"/>
            <person name="Wu L."/>
            <person name="Ma J."/>
        </authorList>
    </citation>
    <scope>NUCLEOTIDE SEQUENCE [LARGE SCALE GENOMIC DNA]</scope>
    <source>
        <strain evidence="14">CGMCC 1.12942</strain>
    </source>
</reference>
<dbReference type="Proteomes" id="UP001596500">
    <property type="component" value="Unassembled WGS sequence"/>
</dbReference>
<evidence type="ECO:0000313" key="14">
    <source>
        <dbReference type="Proteomes" id="UP001596500"/>
    </source>
</evidence>
<evidence type="ECO:0000256" key="6">
    <source>
        <dbReference type="ARBA" id="ARBA00012963"/>
    </source>
</evidence>
<comment type="pathway">
    <text evidence="9">Cofactor biosynthesis; thiamine diphosphate biosynthesis; 4-amino-2-methyl-5-diphosphomethylpyrimidine from 5-amino-1-(5-phospho-D-ribosyl)imidazole: step 2/3.</text>
</comment>
<evidence type="ECO:0000259" key="12">
    <source>
        <dbReference type="Pfam" id="PF08543"/>
    </source>
</evidence>
<evidence type="ECO:0000256" key="11">
    <source>
        <dbReference type="ARBA" id="ARBA00043176"/>
    </source>
</evidence>
<dbReference type="SUPFAM" id="SSF53613">
    <property type="entry name" value="Ribokinase-like"/>
    <property type="match status" value="1"/>
</dbReference>
<evidence type="ECO:0000256" key="3">
    <source>
        <dbReference type="ARBA" id="ARBA00004769"/>
    </source>
</evidence>
<dbReference type="CDD" id="cd01169">
    <property type="entry name" value="HMPP_kinase"/>
    <property type="match status" value="1"/>
</dbReference>
<dbReference type="NCBIfam" id="TIGR00097">
    <property type="entry name" value="HMP-P_kinase"/>
    <property type="match status" value="1"/>
</dbReference>
<dbReference type="EC" id="2.7.4.7" evidence="6"/>
<evidence type="ECO:0000256" key="10">
    <source>
        <dbReference type="ARBA" id="ARBA00042102"/>
    </source>
</evidence>
<gene>
    <name evidence="13" type="primary">thiD</name>
    <name evidence="13" type="ORF">ACFQNG_17580</name>
</gene>
<evidence type="ECO:0000256" key="9">
    <source>
        <dbReference type="ARBA" id="ARBA00037917"/>
    </source>
</evidence>
<dbReference type="InterPro" id="IPR013749">
    <property type="entry name" value="PM/HMP-P_kinase-1"/>
</dbReference>